<name>A0A154PTA9_DUFNO</name>
<dbReference type="AlphaFoldDB" id="A0A154PTA9"/>
<keyword evidence="3" id="KW-1185">Reference proteome</keyword>
<dbReference type="Proteomes" id="UP000076502">
    <property type="component" value="Unassembled WGS sequence"/>
</dbReference>
<sequence length="119" mass="14368">MVGELEGKINKAGSRLGTAEKGRRGGRGGWWDEKCKDRKKKVKRALKKWRNGEGERVEYRRKRGQYNRLCEQKKEKIREEFMERVGKARTEREVWVVVRQCRKRRRGCDDGNRMVEWRE</sequence>
<organism evidence="2 3">
    <name type="scientific">Dufourea novaeangliae</name>
    <name type="common">Sweat bee</name>
    <dbReference type="NCBI Taxonomy" id="178035"/>
    <lineage>
        <taxon>Eukaryota</taxon>
        <taxon>Metazoa</taxon>
        <taxon>Ecdysozoa</taxon>
        <taxon>Arthropoda</taxon>
        <taxon>Hexapoda</taxon>
        <taxon>Insecta</taxon>
        <taxon>Pterygota</taxon>
        <taxon>Neoptera</taxon>
        <taxon>Endopterygota</taxon>
        <taxon>Hymenoptera</taxon>
        <taxon>Apocrita</taxon>
        <taxon>Aculeata</taxon>
        <taxon>Apoidea</taxon>
        <taxon>Anthophila</taxon>
        <taxon>Halictidae</taxon>
        <taxon>Rophitinae</taxon>
        <taxon>Dufourea</taxon>
    </lineage>
</organism>
<dbReference type="EMBL" id="KQ435194">
    <property type="protein sequence ID" value="KZC15047.1"/>
    <property type="molecule type" value="Genomic_DNA"/>
</dbReference>
<evidence type="ECO:0000256" key="1">
    <source>
        <dbReference type="SAM" id="MobiDB-lite"/>
    </source>
</evidence>
<evidence type="ECO:0000313" key="3">
    <source>
        <dbReference type="Proteomes" id="UP000076502"/>
    </source>
</evidence>
<evidence type="ECO:0000313" key="2">
    <source>
        <dbReference type="EMBL" id="KZC15047.1"/>
    </source>
</evidence>
<proteinExistence type="predicted"/>
<reference evidence="2 3" key="1">
    <citation type="submission" date="2015-07" db="EMBL/GenBank/DDBJ databases">
        <title>The genome of Dufourea novaeangliae.</title>
        <authorList>
            <person name="Pan H."/>
            <person name="Kapheim K."/>
        </authorList>
    </citation>
    <scope>NUCLEOTIDE SEQUENCE [LARGE SCALE GENOMIC DNA]</scope>
    <source>
        <strain evidence="2">0120121106</strain>
        <tissue evidence="2">Whole body</tissue>
    </source>
</reference>
<accession>A0A154PTA9</accession>
<protein>
    <submittedName>
        <fullName evidence="2">Uncharacterized protein</fullName>
    </submittedName>
</protein>
<gene>
    <name evidence="2" type="ORF">WN55_08611</name>
</gene>
<feature type="region of interest" description="Disordered" evidence="1">
    <location>
        <begin position="1"/>
        <end position="32"/>
    </location>
</feature>